<comment type="similarity">
    <text evidence="1">Belongs to the cyclin family.</text>
</comment>
<keyword evidence="3" id="KW-0132">Cell division</keyword>
<reference evidence="7" key="1">
    <citation type="submission" date="2025-08" db="UniProtKB">
        <authorList>
            <consortium name="Ensembl"/>
        </authorList>
    </citation>
    <scope>IDENTIFICATION</scope>
</reference>
<keyword evidence="2" id="KW-0597">Phosphoprotein</keyword>
<organism evidence="7 8">
    <name type="scientific">Oncorhynchus tshawytscha</name>
    <name type="common">Chinook salmon</name>
    <name type="synonym">Salmo tshawytscha</name>
    <dbReference type="NCBI Taxonomy" id="74940"/>
    <lineage>
        <taxon>Eukaryota</taxon>
        <taxon>Metazoa</taxon>
        <taxon>Chordata</taxon>
        <taxon>Craniata</taxon>
        <taxon>Vertebrata</taxon>
        <taxon>Euteleostomi</taxon>
        <taxon>Actinopterygii</taxon>
        <taxon>Neopterygii</taxon>
        <taxon>Teleostei</taxon>
        <taxon>Protacanthopterygii</taxon>
        <taxon>Salmoniformes</taxon>
        <taxon>Salmonidae</taxon>
        <taxon>Salmoninae</taxon>
        <taxon>Oncorhynchus</taxon>
    </lineage>
</organism>
<keyword evidence="8" id="KW-1185">Reference proteome</keyword>
<dbReference type="Ensembl" id="ENSOTST00005076735.2">
    <property type="protein sequence ID" value="ENSOTSP00005070707.2"/>
    <property type="gene ID" value="ENSOTSG00005033449.2"/>
</dbReference>
<keyword evidence="4" id="KW-0131">Cell cycle</keyword>
<dbReference type="Proteomes" id="UP000694402">
    <property type="component" value="Unassembled WGS sequence"/>
</dbReference>
<evidence type="ECO:0000256" key="2">
    <source>
        <dbReference type="ARBA" id="ARBA00022553"/>
    </source>
</evidence>
<dbReference type="GO" id="GO:0007399">
    <property type="term" value="P:nervous system development"/>
    <property type="evidence" value="ECO:0007669"/>
    <property type="project" value="TreeGrafter"/>
</dbReference>
<evidence type="ECO:0000256" key="5">
    <source>
        <dbReference type="SAM" id="MobiDB-lite"/>
    </source>
</evidence>
<gene>
    <name evidence="7" type="primary">CABLES1</name>
</gene>
<evidence type="ECO:0000256" key="1">
    <source>
        <dbReference type="ARBA" id="ARBA00008742"/>
    </source>
</evidence>
<sequence length="507" mass="56967">MSSFFLEIKHSSIEHTRKRIDPRRRQAALSFLSNISLDGRPVQDDADNQIEEDNSIESRTRQSLVSAALIANARDSFGIGPAAATQACTDPEGDAFGPSIFSSPFSAVPAAIRGRLQTYTQGVVPAAYSRQASQGFCLEGGQIANSVLELQRSRRRLISQRSSLETLEDIEENAPLRRCRTLSGSPRPKSFKKVHFIKNMRQHDMRNGRIVLISGRRSLYSVFSVLPYRDCSQAGDVKLESGRQRHPSGGVSAKEMVIGLEGVELGAYGKTVSYTQFLYPTNALGSGRRNTIDSTSSIAQSRNASHRSLSLGRANSNQSSIDTGNDLGDLIREYDPNLLDDPQWPCGKHKRVLIFPSYMTTVIEYVKPSDLKKDMNETFKEKFPHIRLTLSKIRREIRKLAQEECGYEEPTVAMAFVYFEKLVLQGKLNKQNRKLCAGACVLLAAKIGGDLKKHEVKQLIDKLEERFRVNRRELIAFEFPVLVALEFNLYLPEHEVMPHYRRLVQTS</sequence>
<dbReference type="GeneTree" id="ENSGT00400000022086"/>
<dbReference type="InterPro" id="IPR006671">
    <property type="entry name" value="Cyclin_N"/>
</dbReference>
<evidence type="ECO:0000313" key="7">
    <source>
        <dbReference type="Ensembl" id="ENSOTSP00005070707.2"/>
    </source>
</evidence>
<evidence type="ECO:0000256" key="3">
    <source>
        <dbReference type="ARBA" id="ARBA00022618"/>
    </source>
</evidence>
<feature type="region of interest" description="Disordered" evidence="5">
    <location>
        <begin position="289"/>
        <end position="319"/>
    </location>
</feature>
<dbReference type="InterPro" id="IPR036915">
    <property type="entry name" value="Cyclin-like_sf"/>
</dbReference>
<name>A0A8C8HXG5_ONCTS</name>
<dbReference type="InterPro" id="IPR012388">
    <property type="entry name" value="CABLES1/2"/>
</dbReference>
<dbReference type="AlphaFoldDB" id="A0A8C8HXG5"/>
<dbReference type="PANTHER" id="PTHR22896">
    <property type="entry name" value="CDK5 AND ABL1 ENZYME SUBSTRATE 1"/>
    <property type="match status" value="1"/>
</dbReference>
<dbReference type="GO" id="GO:0051726">
    <property type="term" value="P:regulation of cell cycle"/>
    <property type="evidence" value="ECO:0007669"/>
    <property type="project" value="InterPro"/>
</dbReference>
<dbReference type="Pfam" id="PF00134">
    <property type="entry name" value="Cyclin_N"/>
    <property type="match status" value="1"/>
</dbReference>
<dbReference type="GO" id="GO:0005829">
    <property type="term" value="C:cytosol"/>
    <property type="evidence" value="ECO:0007669"/>
    <property type="project" value="UniProtKB-ARBA"/>
</dbReference>
<dbReference type="Gene3D" id="1.10.472.10">
    <property type="entry name" value="Cyclin-like"/>
    <property type="match status" value="1"/>
</dbReference>
<proteinExistence type="inferred from homology"/>
<dbReference type="FunFam" id="1.10.472.10:FF:000020">
    <property type="entry name" value="CDK5 and ABL1 enzyme substrate 1"/>
    <property type="match status" value="1"/>
</dbReference>
<evidence type="ECO:0000313" key="8">
    <source>
        <dbReference type="Proteomes" id="UP000694402"/>
    </source>
</evidence>
<evidence type="ECO:0000256" key="4">
    <source>
        <dbReference type="ARBA" id="ARBA00023306"/>
    </source>
</evidence>
<dbReference type="PIRSF" id="PIRSF025798">
    <property type="entry name" value="Cables"/>
    <property type="match status" value="1"/>
</dbReference>
<dbReference type="GO" id="GO:0051301">
    <property type="term" value="P:cell division"/>
    <property type="evidence" value="ECO:0007669"/>
    <property type="project" value="UniProtKB-KW"/>
</dbReference>
<feature type="domain" description="Cyclin N-terminal" evidence="6">
    <location>
        <begin position="403"/>
        <end position="489"/>
    </location>
</feature>
<protein>
    <recommendedName>
        <fullName evidence="6">Cyclin N-terminal domain-containing protein</fullName>
    </recommendedName>
</protein>
<dbReference type="SUPFAM" id="SSF47954">
    <property type="entry name" value="Cyclin-like"/>
    <property type="match status" value="1"/>
</dbReference>
<dbReference type="PANTHER" id="PTHR22896:SF1">
    <property type="entry name" value="CDK5 AND ABL1 ENZYME SUBSTRATE 1"/>
    <property type="match status" value="1"/>
</dbReference>
<accession>A0A8C8HXG5</accession>
<reference evidence="7" key="2">
    <citation type="submission" date="2025-09" db="UniProtKB">
        <authorList>
            <consortium name="Ensembl"/>
        </authorList>
    </citation>
    <scope>IDENTIFICATION</scope>
</reference>
<evidence type="ECO:0000259" key="6">
    <source>
        <dbReference type="Pfam" id="PF00134"/>
    </source>
</evidence>